<dbReference type="Proteomes" id="UP000479710">
    <property type="component" value="Unassembled WGS sequence"/>
</dbReference>
<evidence type="ECO:0000313" key="2">
    <source>
        <dbReference type="EMBL" id="KAF0922824.1"/>
    </source>
</evidence>
<feature type="region of interest" description="Disordered" evidence="1">
    <location>
        <begin position="1"/>
        <end position="23"/>
    </location>
</feature>
<keyword evidence="3" id="KW-1185">Reference proteome</keyword>
<name>A0A6G1EEH9_9ORYZ</name>
<sequence length="113" mass="11202">MAFTSLKAHQKLQGEGNPPTPDMRAVMHATGAAACGQSVGGDNERCTAYAAAPSATFPEAGSRGEGGGECGGGTPQGLGGGFAGVEVGRLVGPPFGTFCLLGPLHVLDHFGVF</sequence>
<accession>A0A6G1EEH9</accession>
<gene>
    <name evidence="2" type="ORF">E2562_002074</name>
</gene>
<reference evidence="2 3" key="1">
    <citation type="submission" date="2019-11" db="EMBL/GenBank/DDBJ databases">
        <title>Whole genome sequence of Oryza granulata.</title>
        <authorList>
            <person name="Li W."/>
        </authorList>
    </citation>
    <scope>NUCLEOTIDE SEQUENCE [LARGE SCALE GENOMIC DNA]</scope>
    <source>
        <strain evidence="3">cv. Menghai</strain>
        <tissue evidence="2">Leaf</tissue>
    </source>
</reference>
<dbReference type="AlphaFoldDB" id="A0A6G1EEH9"/>
<organism evidence="2 3">
    <name type="scientific">Oryza meyeriana var. granulata</name>
    <dbReference type="NCBI Taxonomy" id="110450"/>
    <lineage>
        <taxon>Eukaryota</taxon>
        <taxon>Viridiplantae</taxon>
        <taxon>Streptophyta</taxon>
        <taxon>Embryophyta</taxon>
        <taxon>Tracheophyta</taxon>
        <taxon>Spermatophyta</taxon>
        <taxon>Magnoliopsida</taxon>
        <taxon>Liliopsida</taxon>
        <taxon>Poales</taxon>
        <taxon>Poaceae</taxon>
        <taxon>BOP clade</taxon>
        <taxon>Oryzoideae</taxon>
        <taxon>Oryzeae</taxon>
        <taxon>Oryzinae</taxon>
        <taxon>Oryza</taxon>
        <taxon>Oryza meyeriana</taxon>
    </lineage>
</organism>
<proteinExistence type="predicted"/>
<comment type="caution">
    <text evidence="2">The sequence shown here is derived from an EMBL/GenBank/DDBJ whole genome shotgun (WGS) entry which is preliminary data.</text>
</comment>
<evidence type="ECO:0000256" key="1">
    <source>
        <dbReference type="SAM" id="MobiDB-lite"/>
    </source>
</evidence>
<evidence type="ECO:0000313" key="3">
    <source>
        <dbReference type="Proteomes" id="UP000479710"/>
    </source>
</evidence>
<dbReference type="PROSITE" id="PS51257">
    <property type="entry name" value="PROKAR_LIPOPROTEIN"/>
    <property type="match status" value="1"/>
</dbReference>
<protein>
    <submittedName>
        <fullName evidence="2">Uncharacterized protein</fullName>
    </submittedName>
</protein>
<dbReference type="EMBL" id="SPHZ02000003">
    <property type="protein sequence ID" value="KAF0922824.1"/>
    <property type="molecule type" value="Genomic_DNA"/>
</dbReference>